<gene>
    <name evidence="1" type="ORF">DFJ67_1468</name>
</gene>
<evidence type="ECO:0000313" key="1">
    <source>
        <dbReference type="EMBL" id="REF95510.1"/>
    </source>
</evidence>
<keyword evidence="2" id="KW-1185">Reference proteome</keyword>
<accession>A0A3D9ZPE9</accession>
<evidence type="ECO:0000313" key="2">
    <source>
        <dbReference type="Proteomes" id="UP000256913"/>
    </source>
</evidence>
<protein>
    <submittedName>
        <fullName evidence="1">Uncharacterized protein</fullName>
    </submittedName>
</protein>
<dbReference type="RefSeq" id="WP_170215757.1">
    <property type="nucleotide sequence ID" value="NZ_BONB01000006.1"/>
</dbReference>
<dbReference type="EMBL" id="QUMQ01000001">
    <property type="protein sequence ID" value="REF95510.1"/>
    <property type="molecule type" value="Genomic_DNA"/>
</dbReference>
<reference evidence="1 2" key="1">
    <citation type="submission" date="2018-08" db="EMBL/GenBank/DDBJ databases">
        <title>Sequencing the genomes of 1000 actinobacteria strains.</title>
        <authorList>
            <person name="Klenk H.-P."/>
        </authorList>
    </citation>
    <scope>NUCLEOTIDE SEQUENCE [LARGE SCALE GENOMIC DNA]</scope>
    <source>
        <strain evidence="1 2">DSM 44099</strain>
    </source>
</reference>
<sequence>MRVTFERPPDHVWASILIERDDKVVYRMSAGPITGELPHDLVHFTVEDAMRLPDGIWGAIAGGVVFKSMAHQSGRRPPHAADKSAALIRAYRDRIQRAELLGGFVEAAAAKPRADLAKLTAQWFATRPADAPPADLVRAAIAALHAAEDRWRTVPVGGTVALEWPAHRSLRLARR</sequence>
<organism evidence="1 2">
    <name type="scientific">Asanoa ferruginea</name>
    <dbReference type="NCBI Taxonomy" id="53367"/>
    <lineage>
        <taxon>Bacteria</taxon>
        <taxon>Bacillati</taxon>
        <taxon>Actinomycetota</taxon>
        <taxon>Actinomycetes</taxon>
        <taxon>Micromonosporales</taxon>
        <taxon>Micromonosporaceae</taxon>
        <taxon>Asanoa</taxon>
    </lineage>
</organism>
<dbReference type="AlphaFoldDB" id="A0A3D9ZPE9"/>
<comment type="caution">
    <text evidence="1">The sequence shown here is derived from an EMBL/GenBank/DDBJ whole genome shotgun (WGS) entry which is preliminary data.</text>
</comment>
<name>A0A3D9ZPE9_9ACTN</name>
<dbReference type="Proteomes" id="UP000256913">
    <property type="component" value="Unassembled WGS sequence"/>
</dbReference>
<proteinExistence type="predicted"/>